<protein>
    <recommendedName>
        <fullName evidence="1">TNase-like domain-containing protein</fullName>
    </recommendedName>
</protein>
<name>U1WRY6_ANEAE</name>
<dbReference type="AlphaFoldDB" id="U1WRY6"/>
<dbReference type="STRING" id="649747.HMPREF0083_00508"/>
<dbReference type="eggNOG" id="COG1525">
    <property type="taxonomic scope" value="Bacteria"/>
</dbReference>
<comment type="caution">
    <text evidence="2">The sequence shown here is derived from an EMBL/GenBank/DDBJ whole genome shotgun (WGS) entry which is preliminary data.</text>
</comment>
<evidence type="ECO:0000313" key="3">
    <source>
        <dbReference type="Proteomes" id="UP000016511"/>
    </source>
</evidence>
<dbReference type="InterPro" id="IPR035437">
    <property type="entry name" value="SNase_OB-fold_sf"/>
</dbReference>
<feature type="domain" description="TNase-like" evidence="1">
    <location>
        <begin position="1"/>
        <end position="41"/>
    </location>
</feature>
<accession>U1WRY6</accession>
<sequence>MLNQTLVKEGYAQVATFPPNVKYTDSFVKLQKQAKDAKKGM</sequence>
<dbReference type="Pfam" id="PF00565">
    <property type="entry name" value="SNase"/>
    <property type="match status" value="1"/>
</dbReference>
<organism evidence="2 3">
    <name type="scientific">Aneurinibacillus aneurinilyticus ATCC 12856</name>
    <dbReference type="NCBI Taxonomy" id="649747"/>
    <lineage>
        <taxon>Bacteria</taxon>
        <taxon>Bacillati</taxon>
        <taxon>Bacillota</taxon>
        <taxon>Bacilli</taxon>
        <taxon>Bacillales</taxon>
        <taxon>Paenibacillaceae</taxon>
        <taxon>Aneurinibacillus group</taxon>
        <taxon>Aneurinibacillus</taxon>
    </lineage>
</organism>
<dbReference type="Proteomes" id="UP000016511">
    <property type="component" value="Unassembled WGS sequence"/>
</dbReference>
<evidence type="ECO:0000259" key="1">
    <source>
        <dbReference type="Pfam" id="PF00565"/>
    </source>
</evidence>
<keyword evidence="3" id="KW-1185">Reference proteome</keyword>
<dbReference type="InterPro" id="IPR016071">
    <property type="entry name" value="Staphylococal_nuclease_OB-fold"/>
</dbReference>
<dbReference type="EMBL" id="AWSJ01000040">
    <property type="protein sequence ID" value="ERI11364.1"/>
    <property type="molecule type" value="Genomic_DNA"/>
</dbReference>
<gene>
    <name evidence="2" type="ORF">HMPREF0083_00508</name>
</gene>
<dbReference type="PATRIC" id="fig|649747.3.peg.456"/>
<dbReference type="HOGENOM" id="CLU_3264904_0_0_9"/>
<dbReference type="SUPFAM" id="SSF50199">
    <property type="entry name" value="Staphylococcal nuclease"/>
    <property type="match status" value="1"/>
</dbReference>
<reference evidence="2 3" key="1">
    <citation type="submission" date="2013-08" db="EMBL/GenBank/DDBJ databases">
        <authorList>
            <person name="Weinstock G."/>
            <person name="Sodergren E."/>
            <person name="Wylie T."/>
            <person name="Fulton L."/>
            <person name="Fulton R."/>
            <person name="Fronick C."/>
            <person name="O'Laughlin M."/>
            <person name="Godfrey J."/>
            <person name="Miner T."/>
            <person name="Herter B."/>
            <person name="Appelbaum E."/>
            <person name="Cordes M."/>
            <person name="Lek S."/>
            <person name="Wollam A."/>
            <person name="Pepin K.H."/>
            <person name="Palsikar V.B."/>
            <person name="Mitreva M."/>
            <person name="Wilson R.K."/>
        </authorList>
    </citation>
    <scope>NUCLEOTIDE SEQUENCE [LARGE SCALE GENOMIC DNA]</scope>
    <source>
        <strain evidence="2 3">ATCC 12856</strain>
    </source>
</reference>
<proteinExistence type="predicted"/>
<evidence type="ECO:0000313" key="2">
    <source>
        <dbReference type="EMBL" id="ERI11364.1"/>
    </source>
</evidence>
<dbReference type="Gene3D" id="2.40.50.90">
    <property type="match status" value="1"/>
</dbReference>